<accession>A0A1G7JPT4</accession>
<dbReference type="Proteomes" id="UP000199245">
    <property type="component" value="Unassembled WGS sequence"/>
</dbReference>
<dbReference type="InterPro" id="IPR012337">
    <property type="entry name" value="RNaseH-like_sf"/>
</dbReference>
<dbReference type="InterPro" id="IPR036397">
    <property type="entry name" value="RNaseH_sf"/>
</dbReference>
<dbReference type="GO" id="GO:0015074">
    <property type="term" value="P:DNA integration"/>
    <property type="evidence" value="ECO:0007669"/>
    <property type="project" value="InterPro"/>
</dbReference>
<dbReference type="Gene3D" id="3.30.420.10">
    <property type="entry name" value="Ribonuclease H-like superfamily/Ribonuclease H"/>
    <property type="match status" value="1"/>
</dbReference>
<dbReference type="InterPro" id="IPR051917">
    <property type="entry name" value="Transposase-Integrase"/>
</dbReference>
<sequence length="121" mass="13803">ARHLVGFFATLPQELRQSVTFDNGTEFAGHLALHRLSIATFCDPHAPWQKGGIENAIGRMRRFIPRKTDLVTLSTARFRQFIAAYNNTPRKCLDYHTPAESFAQVLHFECESTSWLSPGRR</sequence>
<dbReference type="GO" id="GO:0004803">
    <property type="term" value="F:transposase activity"/>
    <property type="evidence" value="ECO:0007669"/>
    <property type="project" value="TreeGrafter"/>
</dbReference>
<dbReference type="SUPFAM" id="SSF53098">
    <property type="entry name" value="Ribonuclease H-like"/>
    <property type="match status" value="1"/>
</dbReference>
<evidence type="ECO:0000313" key="3">
    <source>
        <dbReference type="Proteomes" id="UP000199245"/>
    </source>
</evidence>
<dbReference type="EMBL" id="FMZW01000049">
    <property type="protein sequence ID" value="SDF26968.1"/>
    <property type="molecule type" value="Genomic_DNA"/>
</dbReference>
<dbReference type="RefSeq" id="WP_176937177.1">
    <property type="nucleotide sequence ID" value="NZ_FMZW01000049.1"/>
</dbReference>
<dbReference type="PROSITE" id="PS50994">
    <property type="entry name" value="INTEGRASE"/>
    <property type="match status" value="1"/>
</dbReference>
<dbReference type="GO" id="GO:0005829">
    <property type="term" value="C:cytosol"/>
    <property type="evidence" value="ECO:0007669"/>
    <property type="project" value="TreeGrafter"/>
</dbReference>
<dbReference type="AlphaFoldDB" id="A0A1G7JPT4"/>
<gene>
    <name evidence="2" type="ORF">SAMN05216337_104974</name>
</gene>
<dbReference type="PANTHER" id="PTHR10948">
    <property type="entry name" value="TRANSPOSASE"/>
    <property type="match status" value="1"/>
</dbReference>
<feature type="domain" description="Integrase catalytic" evidence="1">
    <location>
        <begin position="1"/>
        <end position="106"/>
    </location>
</feature>
<dbReference type="GO" id="GO:0003676">
    <property type="term" value="F:nucleic acid binding"/>
    <property type="evidence" value="ECO:0007669"/>
    <property type="project" value="InterPro"/>
</dbReference>
<organism evidence="2 3">
    <name type="scientific">Bradyrhizobium brasilense</name>
    <dbReference type="NCBI Taxonomy" id="1419277"/>
    <lineage>
        <taxon>Bacteria</taxon>
        <taxon>Pseudomonadati</taxon>
        <taxon>Pseudomonadota</taxon>
        <taxon>Alphaproteobacteria</taxon>
        <taxon>Hyphomicrobiales</taxon>
        <taxon>Nitrobacteraceae</taxon>
        <taxon>Bradyrhizobium</taxon>
    </lineage>
</organism>
<feature type="non-terminal residue" evidence="2">
    <location>
        <position position="1"/>
    </location>
</feature>
<evidence type="ECO:0000313" key="2">
    <source>
        <dbReference type="EMBL" id="SDF26968.1"/>
    </source>
</evidence>
<proteinExistence type="predicted"/>
<evidence type="ECO:0000259" key="1">
    <source>
        <dbReference type="PROSITE" id="PS50994"/>
    </source>
</evidence>
<name>A0A1G7JPT4_9BRAD</name>
<protein>
    <submittedName>
        <fullName evidence="2">Transposase, IS30 family</fullName>
    </submittedName>
</protein>
<dbReference type="InterPro" id="IPR001584">
    <property type="entry name" value="Integrase_cat-core"/>
</dbReference>
<dbReference type="PANTHER" id="PTHR10948:SF23">
    <property type="entry name" value="TRANSPOSASE INSI FOR INSERTION SEQUENCE ELEMENT IS30A-RELATED"/>
    <property type="match status" value="1"/>
</dbReference>
<reference evidence="2 3" key="1">
    <citation type="submission" date="2016-10" db="EMBL/GenBank/DDBJ databases">
        <authorList>
            <person name="de Groot N.N."/>
        </authorList>
    </citation>
    <scope>NUCLEOTIDE SEQUENCE [LARGE SCALE GENOMIC DNA]</scope>
    <source>
        <strain evidence="2 3">R5</strain>
    </source>
</reference>
<dbReference type="GO" id="GO:0032196">
    <property type="term" value="P:transposition"/>
    <property type="evidence" value="ECO:0007669"/>
    <property type="project" value="TreeGrafter"/>
</dbReference>